<feature type="transmembrane region" description="Helical" evidence="6">
    <location>
        <begin position="193"/>
        <end position="213"/>
    </location>
</feature>
<gene>
    <name evidence="8" type="ORF">EDS130_LOCUS7380</name>
    <name evidence="7" type="ORF">XAT740_LOCUS4473</name>
</gene>
<organism evidence="7 9">
    <name type="scientific">Adineta ricciae</name>
    <name type="common">Rotifer</name>
    <dbReference type="NCBI Taxonomy" id="249248"/>
    <lineage>
        <taxon>Eukaryota</taxon>
        <taxon>Metazoa</taxon>
        <taxon>Spiralia</taxon>
        <taxon>Gnathifera</taxon>
        <taxon>Rotifera</taxon>
        <taxon>Eurotatoria</taxon>
        <taxon>Bdelloidea</taxon>
        <taxon>Adinetida</taxon>
        <taxon>Adinetidae</taxon>
        <taxon>Adineta</taxon>
    </lineage>
</organism>
<evidence type="ECO:0000313" key="9">
    <source>
        <dbReference type="Proteomes" id="UP000663828"/>
    </source>
</evidence>
<feature type="transmembrane region" description="Helical" evidence="6">
    <location>
        <begin position="524"/>
        <end position="549"/>
    </location>
</feature>
<feature type="transmembrane region" description="Helical" evidence="6">
    <location>
        <begin position="381"/>
        <end position="398"/>
    </location>
</feature>
<dbReference type="InterPro" id="IPR036259">
    <property type="entry name" value="MFS_trans_sf"/>
</dbReference>
<dbReference type="EMBL" id="CAJNOJ010000022">
    <property type="protein sequence ID" value="CAF0852321.1"/>
    <property type="molecule type" value="Genomic_DNA"/>
</dbReference>
<dbReference type="Proteomes" id="UP000663828">
    <property type="component" value="Unassembled WGS sequence"/>
</dbReference>
<keyword evidence="5 6" id="KW-0472">Membrane</keyword>
<dbReference type="PANTHER" id="PTHR19432:SF35">
    <property type="entry name" value="SOLUTE CARRIER FAMILY 45 MEMBER 3 ISOFORM X1"/>
    <property type="match status" value="1"/>
</dbReference>
<dbReference type="EMBL" id="CAJNOR010000184">
    <property type="protein sequence ID" value="CAF0831254.1"/>
    <property type="molecule type" value="Genomic_DNA"/>
</dbReference>
<evidence type="ECO:0000256" key="1">
    <source>
        <dbReference type="ARBA" id="ARBA00004141"/>
    </source>
</evidence>
<dbReference type="SUPFAM" id="SSF103473">
    <property type="entry name" value="MFS general substrate transporter"/>
    <property type="match status" value="1"/>
</dbReference>
<feature type="transmembrane region" description="Helical" evidence="6">
    <location>
        <begin position="432"/>
        <end position="450"/>
    </location>
</feature>
<feature type="transmembrane region" description="Helical" evidence="6">
    <location>
        <begin position="329"/>
        <end position="349"/>
    </location>
</feature>
<dbReference type="GO" id="GO:0008506">
    <property type="term" value="F:sucrose:proton symporter activity"/>
    <property type="evidence" value="ECO:0007669"/>
    <property type="project" value="TreeGrafter"/>
</dbReference>
<evidence type="ECO:0000256" key="6">
    <source>
        <dbReference type="SAM" id="Phobius"/>
    </source>
</evidence>
<dbReference type="PANTHER" id="PTHR19432">
    <property type="entry name" value="SUGAR TRANSPORTER"/>
    <property type="match status" value="1"/>
</dbReference>
<evidence type="ECO:0000256" key="3">
    <source>
        <dbReference type="ARBA" id="ARBA00022692"/>
    </source>
</evidence>
<dbReference type="Gene3D" id="1.20.1250.20">
    <property type="entry name" value="MFS general substrate transporter like domains"/>
    <property type="match status" value="1"/>
</dbReference>
<dbReference type="OrthoDB" id="28755at2759"/>
<feature type="transmembrane region" description="Helical" evidence="6">
    <location>
        <begin position="498"/>
        <end position="517"/>
    </location>
</feature>
<keyword evidence="3 6" id="KW-0812">Transmembrane</keyword>
<dbReference type="Pfam" id="PF13347">
    <property type="entry name" value="MFS_2"/>
    <property type="match status" value="1"/>
</dbReference>
<feature type="transmembrane region" description="Helical" evidence="6">
    <location>
        <begin position="35"/>
        <end position="58"/>
    </location>
</feature>
<feature type="transmembrane region" description="Helical" evidence="6">
    <location>
        <begin position="64"/>
        <end position="88"/>
    </location>
</feature>
<accession>A0A813V3X6</accession>
<comment type="subcellular location">
    <subcellularLocation>
        <location evidence="1">Membrane</location>
        <topology evidence="1">Multi-pass membrane protein</topology>
    </subcellularLocation>
</comment>
<evidence type="ECO:0000256" key="2">
    <source>
        <dbReference type="ARBA" id="ARBA00022448"/>
    </source>
</evidence>
<sequence>MLNFFKRKLKYREPYESFNHDVNENHKTRFDLIRLSAIVCGIEFCYAAETAFVSPILLQLGLPVIFMSWIWCLPPLIGFFLVPILGSLSDKCQTRIGRRRPFIILYSIGILTGLLLVANGRRIGQWFGDKQNSPFNVDRASANTTIESGSLISYKFSTLMTVVGVVLLDLDCDACQSPSRAYLLDVTSPDQHSAGLTTFTSMAGLGGSLGYFLGGIPWEKTILTQILGDHVHVLFTLVWIIYLICMILSVTAAKEPSSTAIMATNLSRSTSRQFLISSYSSMININEESDQYEQTAIKPRDRYASISSNNMKISYVDYLKSIIYMPTSLRWLCATNFFCWMALVSYSLYFTDFVGQAVYGGDPAYESNHPLRILYNDGVRFGSWGMSIYSISCSIYSFNIQKLNHHFGKFGIFHLSCSLSSFMKIIEGIKRVYIGSQLIYAIGMLLMGYLRHRVAVIVLSAVSGILYSTLFTIPFLLISKYYTSNTYGQTNFDGQIRGIGTDVAILSSMVFLAQLCLSSTMGTLIHLAGSTVVVTIIASILSVCGAISATQVLYI</sequence>
<dbReference type="AlphaFoldDB" id="A0A813V3X6"/>
<evidence type="ECO:0000313" key="7">
    <source>
        <dbReference type="EMBL" id="CAF0831254.1"/>
    </source>
</evidence>
<comment type="caution">
    <text evidence="7">The sequence shown here is derived from an EMBL/GenBank/DDBJ whole genome shotgun (WGS) entry which is preliminary data.</text>
</comment>
<evidence type="ECO:0000256" key="4">
    <source>
        <dbReference type="ARBA" id="ARBA00022989"/>
    </source>
</evidence>
<keyword evidence="9" id="KW-1185">Reference proteome</keyword>
<feature type="transmembrane region" description="Helical" evidence="6">
    <location>
        <begin position="457"/>
        <end position="478"/>
    </location>
</feature>
<dbReference type="GO" id="GO:0016020">
    <property type="term" value="C:membrane"/>
    <property type="evidence" value="ECO:0007669"/>
    <property type="project" value="UniProtKB-SubCell"/>
</dbReference>
<reference evidence="7" key="1">
    <citation type="submission" date="2021-02" db="EMBL/GenBank/DDBJ databases">
        <authorList>
            <person name="Nowell W R."/>
        </authorList>
    </citation>
    <scope>NUCLEOTIDE SEQUENCE</scope>
</reference>
<evidence type="ECO:0000256" key="5">
    <source>
        <dbReference type="ARBA" id="ARBA00023136"/>
    </source>
</evidence>
<evidence type="ECO:0000313" key="8">
    <source>
        <dbReference type="EMBL" id="CAF0852321.1"/>
    </source>
</evidence>
<proteinExistence type="predicted"/>
<protein>
    <submittedName>
        <fullName evidence="7">Uncharacterized protein</fullName>
    </submittedName>
</protein>
<feature type="transmembrane region" description="Helical" evidence="6">
    <location>
        <begin position="233"/>
        <end position="253"/>
    </location>
</feature>
<keyword evidence="2" id="KW-0813">Transport</keyword>
<name>A0A813V3X6_ADIRI</name>
<feature type="transmembrane region" description="Helical" evidence="6">
    <location>
        <begin position="100"/>
        <end position="118"/>
    </location>
</feature>
<dbReference type="Proteomes" id="UP000663852">
    <property type="component" value="Unassembled WGS sequence"/>
</dbReference>
<dbReference type="CDD" id="cd17313">
    <property type="entry name" value="MFS_SLC45_SUC"/>
    <property type="match status" value="1"/>
</dbReference>
<keyword evidence="4 6" id="KW-1133">Transmembrane helix</keyword>